<keyword evidence="4" id="KW-1185">Reference proteome</keyword>
<evidence type="ECO:0000313" key="3">
    <source>
        <dbReference type="EMBL" id="KAK4823182.1"/>
    </source>
</evidence>
<feature type="region of interest" description="Disordered" evidence="1">
    <location>
        <begin position="50"/>
        <end position="75"/>
    </location>
</feature>
<evidence type="ECO:0000259" key="2">
    <source>
        <dbReference type="Pfam" id="PF00078"/>
    </source>
</evidence>
<proteinExistence type="predicted"/>
<gene>
    <name evidence="3" type="ORF">QYF61_027086</name>
</gene>
<dbReference type="EMBL" id="JAUNZN010000004">
    <property type="protein sequence ID" value="KAK4823182.1"/>
    <property type="molecule type" value="Genomic_DNA"/>
</dbReference>
<reference evidence="3 4" key="1">
    <citation type="journal article" date="2023" name="J. Hered.">
        <title>Chromosome-level genome of the wood stork (Mycteria americana) provides insight into avian chromosome evolution.</title>
        <authorList>
            <person name="Flamio R. Jr."/>
            <person name="Ramstad K.M."/>
        </authorList>
    </citation>
    <scope>NUCLEOTIDE SEQUENCE [LARGE SCALE GENOMIC DNA]</scope>
    <source>
        <strain evidence="3">JAX WOST 10</strain>
    </source>
</reference>
<evidence type="ECO:0000313" key="4">
    <source>
        <dbReference type="Proteomes" id="UP001333110"/>
    </source>
</evidence>
<feature type="domain" description="Reverse transcriptase" evidence="2">
    <location>
        <begin position="117"/>
        <end position="220"/>
    </location>
</feature>
<dbReference type="Proteomes" id="UP001333110">
    <property type="component" value="Unassembled WGS sequence"/>
</dbReference>
<comment type="caution">
    <text evidence="3">The sequence shown here is derived from an EMBL/GenBank/DDBJ whole genome shotgun (WGS) entry which is preliminary data.</text>
</comment>
<sequence length="235" mass="27019">MLAGPDHPLVMYMPHDGTQDDLLHNLPQHRECPAFLDSFALQDCFPRDSVNQSPKQAKGCPAEVQGSSSADPPPHFSKNQKLYHFVIAMPKTASNHHITHKSFSVHKKQVQQESKGFFEIPQKLMKHGLDKWIAQRVVINGTKSSWRPVTNGVRQGFIPGPIVFNIFINGLDNGTERTLSNFADVQNWEEWLYCHRRDPDSLKKWTNRYVMKFNRVKCLHLGWNNPIHQYRLGAN</sequence>
<evidence type="ECO:0000256" key="1">
    <source>
        <dbReference type="SAM" id="MobiDB-lite"/>
    </source>
</evidence>
<dbReference type="Pfam" id="PF00078">
    <property type="entry name" value="RVT_1"/>
    <property type="match status" value="1"/>
</dbReference>
<organism evidence="3 4">
    <name type="scientific">Mycteria americana</name>
    <name type="common">Wood stork</name>
    <dbReference type="NCBI Taxonomy" id="33587"/>
    <lineage>
        <taxon>Eukaryota</taxon>
        <taxon>Metazoa</taxon>
        <taxon>Chordata</taxon>
        <taxon>Craniata</taxon>
        <taxon>Vertebrata</taxon>
        <taxon>Euteleostomi</taxon>
        <taxon>Archelosauria</taxon>
        <taxon>Archosauria</taxon>
        <taxon>Dinosauria</taxon>
        <taxon>Saurischia</taxon>
        <taxon>Theropoda</taxon>
        <taxon>Coelurosauria</taxon>
        <taxon>Aves</taxon>
        <taxon>Neognathae</taxon>
        <taxon>Neoaves</taxon>
        <taxon>Aequornithes</taxon>
        <taxon>Ciconiiformes</taxon>
        <taxon>Ciconiidae</taxon>
        <taxon>Mycteria</taxon>
    </lineage>
</organism>
<protein>
    <recommendedName>
        <fullName evidence="2">Reverse transcriptase domain-containing protein</fullName>
    </recommendedName>
</protein>
<dbReference type="AlphaFoldDB" id="A0AAN7ND92"/>
<accession>A0AAN7ND92</accession>
<name>A0AAN7ND92_MYCAM</name>
<dbReference type="InterPro" id="IPR000477">
    <property type="entry name" value="RT_dom"/>
</dbReference>